<evidence type="ECO:0000256" key="3">
    <source>
        <dbReference type="ARBA" id="ARBA00022833"/>
    </source>
</evidence>
<keyword evidence="8 10" id="KW-0664">Pyridoxine biosynthesis</keyword>
<evidence type="ECO:0000256" key="2">
    <source>
        <dbReference type="ARBA" id="ARBA00022723"/>
    </source>
</evidence>
<protein>
    <recommendedName>
        <fullName evidence="10">4-hydroxythreonine-4-phosphate dehydrogenase</fullName>
        <ecNumber evidence="10">1.1.1.262</ecNumber>
    </recommendedName>
    <alternativeName>
        <fullName evidence="10">4-(phosphohydroxy)-L-threonine dehydrogenase</fullName>
    </alternativeName>
</protein>
<evidence type="ECO:0000256" key="8">
    <source>
        <dbReference type="ARBA" id="ARBA00023096"/>
    </source>
</evidence>
<keyword evidence="12" id="KW-1185">Reference proteome</keyword>
<comment type="function">
    <text evidence="10">Catalyzes the NAD(P)-dependent oxidation of 4-(phosphooxy)-L-threonine (HTP) into 2-amino-3-oxo-4-(phosphooxy)butyric acid which spontaneously decarboxylates to form 3-amino-2-oxopropyl phosphate (AHAP).</text>
</comment>
<evidence type="ECO:0000313" key="11">
    <source>
        <dbReference type="EMBL" id="MCS5710112.1"/>
    </source>
</evidence>
<dbReference type="GO" id="GO:0008615">
    <property type="term" value="P:pyridoxine biosynthetic process"/>
    <property type="evidence" value="ECO:0007669"/>
    <property type="project" value="UniProtKB-UniRule"/>
</dbReference>
<feature type="binding site" evidence="10">
    <location>
        <position position="289"/>
    </location>
    <ligand>
        <name>substrate</name>
    </ligand>
</feature>
<reference evidence="11" key="1">
    <citation type="journal article" date="2016" name="Genome Announc.">
        <title>Draft Genome Sequences of Two Novel Amoeba-Resistant Intranuclear Bacteria, 'Candidatus Berkiella cookevillensis' and 'Candidatus Berkiella aquae'.</title>
        <authorList>
            <person name="Mehari Y.T."/>
            <person name="Arivett B.A."/>
            <person name="Farone A.L."/>
            <person name="Gunderson J.H."/>
            <person name="Farone M.B."/>
        </authorList>
    </citation>
    <scope>NUCLEOTIDE SEQUENCE</scope>
    <source>
        <strain evidence="11">HT99</strain>
    </source>
</reference>
<evidence type="ECO:0000256" key="7">
    <source>
        <dbReference type="ARBA" id="ARBA00023027"/>
    </source>
</evidence>
<comment type="subcellular location">
    <subcellularLocation>
        <location evidence="10">Cytoplasm</location>
    </subcellularLocation>
</comment>
<gene>
    <name evidence="10 11" type="primary">pdxA</name>
    <name evidence="11" type="ORF">HT99x_001585</name>
</gene>
<evidence type="ECO:0000313" key="12">
    <source>
        <dbReference type="Proteomes" id="UP000051497"/>
    </source>
</evidence>
<comment type="subunit">
    <text evidence="10">Homodimer.</text>
</comment>
<feature type="binding site" evidence="10">
    <location>
        <position position="280"/>
    </location>
    <ligand>
        <name>substrate</name>
    </ligand>
</feature>
<comment type="caution">
    <text evidence="11">The sequence shown here is derived from an EMBL/GenBank/DDBJ whole genome shotgun (WGS) entry which is preliminary data.</text>
</comment>
<organism evidence="11 12">
    <name type="scientific">Candidatus Berkiella aquae</name>
    <dbReference type="NCBI Taxonomy" id="295108"/>
    <lineage>
        <taxon>Bacteria</taxon>
        <taxon>Pseudomonadati</taxon>
        <taxon>Pseudomonadota</taxon>
        <taxon>Gammaproteobacteria</taxon>
        <taxon>Candidatus Berkiellales</taxon>
        <taxon>Candidatus Berkiellaceae</taxon>
        <taxon>Candidatus Berkiella</taxon>
    </lineage>
</organism>
<dbReference type="GO" id="GO:0050570">
    <property type="term" value="F:4-hydroxythreonine-4-phosphate dehydrogenase activity"/>
    <property type="evidence" value="ECO:0007669"/>
    <property type="project" value="UniProtKB-UniRule"/>
</dbReference>
<dbReference type="EMBL" id="LKAJ02000001">
    <property type="protein sequence ID" value="MCS5710112.1"/>
    <property type="molecule type" value="Genomic_DNA"/>
</dbReference>
<feature type="binding site" evidence="10">
    <location>
        <position position="208"/>
    </location>
    <ligand>
        <name>a divalent metal cation</name>
        <dbReference type="ChEBI" id="CHEBI:60240"/>
        <note>ligand shared between dimeric partners</note>
    </ligand>
</feature>
<dbReference type="EC" id="1.1.1.262" evidence="10"/>
<keyword evidence="2 10" id="KW-0479">Metal-binding</keyword>
<dbReference type="PANTHER" id="PTHR30004:SF5">
    <property type="entry name" value="4-HYDROXYTHREONINE-4-PHOSPHATE DEHYDROGENASE"/>
    <property type="match status" value="1"/>
</dbReference>
<dbReference type="NCBIfam" id="TIGR00557">
    <property type="entry name" value="pdxA"/>
    <property type="match status" value="1"/>
</dbReference>
<dbReference type="Gene3D" id="3.40.718.10">
    <property type="entry name" value="Isopropylmalate Dehydrogenase"/>
    <property type="match status" value="1"/>
</dbReference>
<dbReference type="GO" id="GO:0051287">
    <property type="term" value="F:NAD binding"/>
    <property type="evidence" value="ECO:0007669"/>
    <property type="project" value="InterPro"/>
</dbReference>
<dbReference type="InterPro" id="IPR037510">
    <property type="entry name" value="PdxA"/>
</dbReference>
<evidence type="ECO:0000256" key="4">
    <source>
        <dbReference type="ARBA" id="ARBA00022842"/>
    </source>
</evidence>
<comment type="similarity">
    <text evidence="10">Belongs to the PdxA family.</text>
</comment>
<keyword evidence="5 10" id="KW-0521">NADP</keyword>
<comment type="miscellaneous">
    <text evidence="10">The active site is located at the dimer interface.</text>
</comment>
<keyword evidence="9 10" id="KW-0170">Cobalt</keyword>
<accession>A0AAE3HTE8</accession>
<dbReference type="GO" id="GO:0050897">
    <property type="term" value="F:cobalt ion binding"/>
    <property type="evidence" value="ECO:0007669"/>
    <property type="project" value="UniProtKB-UniRule"/>
</dbReference>
<dbReference type="GO" id="GO:0042823">
    <property type="term" value="P:pyridoxal phosphate biosynthetic process"/>
    <property type="evidence" value="ECO:0007669"/>
    <property type="project" value="UniProtKB-UniRule"/>
</dbReference>
<dbReference type="GO" id="GO:0008270">
    <property type="term" value="F:zinc ion binding"/>
    <property type="evidence" value="ECO:0007669"/>
    <property type="project" value="UniProtKB-UniRule"/>
</dbReference>
<dbReference type="GO" id="GO:0000287">
    <property type="term" value="F:magnesium ion binding"/>
    <property type="evidence" value="ECO:0007669"/>
    <property type="project" value="UniProtKB-UniRule"/>
</dbReference>
<feature type="binding site" evidence="10">
    <location>
        <position position="133"/>
    </location>
    <ligand>
        <name>substrate</name>
    </ligand>
</feature>
<sequence length="325" mass="34989">MPRLALTPGEPAGIGPDICLMLAQMTLPAEVVLIASPELLQQRATQLGLPLELNEFDPNQSPQANGQGKLSIVPVPLIKSSIAGQLEAANSQYVLKTLDRAVELCLQGQLDAMVTGPVHKAIISQSGFSFSGHTEYLRDLVGVKDVLMTFYTPAFILGMATTHLPLSTVSNVLTQDRLNSALYLLHEGLDKFFAKKQPCIHVLGLNPHAGEEGTIGTEEVQMITPLIKRWQQKGFNVKGPLSADTAFVEKHRLHVDAILAMYHDQGLAPLKALYFGEIVNVTFGLPFLRTSVDHGTALPLAGTGLAEPESLLHAIQLAANQVGKS</sequence>
<keyword evidence="4 10" id="KW-0460">Magnesium</keyword>
<keyword evidence="7 10" id="KW-0520">NAD</keyword>
<dbReference type="Pfam" id="PF04166">
    <property type="entry name" value="PdxA"/>
    <property type="match status" value="1"/>
</dbReference>
<proteinExistence type="inferred from homology"/>
<feature type="binding site" evidence="10">
    <location>
        <position position="134"/>
    </location>
    <ligand>
        <name>substrate</name>
    </ligand>
</feature>
<evidence type="ECO:0000256" key="6">
    <source>
        <dbReference type="ARBA" id="ARBA00023002"/>
    </source>
</evidence>
<feature type="binding site" evidence="10">
    <location>
        <position position="263"/>
    </location>
    <ligand>
        <name>a divalent metal cation</name>
        <dbReference type="ChEBI" id="CHEBI:60240"/>
        <note>ligand shared between dimeric partners</note>
    </ligand>
</feature>
<keyword evidence="1 10" id="KW-0963">Cytoplasm</keyword>
<reference evidence="11" key="2">
    <citation type="submission" date="2021-06" db="EMBL/GenBank/DDBJ databases">
        <title>Genomic Description and Analysis of Intracellular Bacteria, Candidatus Berkiella cookevillensis and Candidatus Berkiella aquae.</title>
        <authorList>
            <person name="Kidane D.T."/>
            <person name="Mehari Y.T."/>
            <person name="Rice F.C."/>
            <person name="Arivett B.A."/>
            <person name="Farone A.L."/>
            <person name="Berk S.G."/>
            <person name="Farone M.B."/>
        </authorList>
    </citation>
    <scope>NUCLEOTIDE SEQUENCE</scope>
    <source>
        <strain evidence="11">HT99</strain>
    </source>
</reference>
<dbReference type="SUPFAM" id="SSF53659">
    <property type="entry name" value="Isocitrate/Isopropylmalate dehydrogenase-like"/>
    <property type="match status" value="1"/>
</dbReference>
<evidence type="ECO:0000256" key="5">
    <source>
        <dbReference type="ARBA" id="ARBA00022857"/>
    </source>
</evidence>
<dbReference type="PANTHER" id="PTHR30004">
    <property type="entry name" value="4-HYDROXYTHREONINE-4-PHOSPHATE DEHYDROGENASE"/>
    <property type="match status" value="1"/>
</dbReference>
<feature type="binding site" evidence="10">
    <location>
        <position position="163"/>
    </location>
    <ligand>
        <name>a divalent metal cation</name>
        <dbReference type="ChEBI" id="CHEBI:60240"/>
        <note>ligand shared between dimeric partners</note>
    </ligand>
</feature>
<dbReference type="InterPro" id="IPR005255">
    <property type="entry name" value="PdxA_fam"/>
</dbReference>
<dbReference type="Proteomes" id="UP000051497">
    <property type="component" value="Unassembled WGS sequence"/>
</dbReference>
<comment type="cofactor">
    <cofactor evidence="10">
        <name>Zn(2+)</name>
        <dbReference type="ChEBI" id="CHEBI:29105"/>
    </cofactor>
    <cofactor evidence="10">
        <name>Mg(2+)</name>
        <dbReference type="ChEBI" id="CHEBI:18420"/>
    </cofactor>
    <cofactor evidence="10">
        <name>Co(2+)</name>
        <dbReference type="ChEBI" id="CHEBI:48828"/>
    </cofactor>
    <text evidence="10">Binds 1 divalent metal cation per subunit. Can use ions such as Zn(2+), Mg(2+) or Co(2+).</text>
</comment>
<comment type="catalytic activity">
    <reaction evidence="10">
        <text>4-(phosphooxy)-L-threonine + NAD(+) = 3-amino-2-oxopropyl phosphate + CO2 + NADH</text>
        <dbReference type="Rhea" id="RHEA:32275"/>
        <dbReference type="ChEBI" id="CHEBI:16526"/>
        <dbReference type="ChEBI" id="CHEBI:57279"/>
        <dbReference type="ChEBI" id="CHEBI:57540"/>
        <dbReference type="ChEBI" id="CHEBI:57945"/>
        <dbReference type="ChEBI" id="CHEBI:58452"/>
        <dbReference type="EC" id="1.1.1.262"/>
    </reaction>
</comment>
<dbReference type="AlphaFoldDB" id="A0AAE3HTE8"/>
<name>A0AAE3HTE8_9GAMM</name>
<evidence type="ECO:0000256" key="9">
    <source>
        <dbReference type="ARBA" id="ARBA00023285"/>
    </source>
</evidence>
<evidence type="ECO:0000256" key="10">
    <source>
        <dbReference type="HAMAP-Rule" id="MF_00536"/>
    </source>
</evidence>
<keyword evidence="6 10" id="KW-0560">Oxidoreductase</keyword>
<dbReference type="HAMAP" id="MF_00536">
    <property type="entry name" value="PdxA"/>
    <property type="match status" value="1"/>
</dbReference>
<feature type="binding site" evidence="10">
    <location>
        <position position="271"/>
    </location>
    <ligand>
        <name>substrate</name>
    </ligand>
</feature>
<dbReference type="GO" id="GO:0005737">
    <property type="term" value="C:cytoplasm"/>
    <property type="evidence" value="ECO:0007669"/>
    <property type="project" value="UniProtKB-SubCell"/>
</dbReference>
<keyword evidence="3 10" id="KW-0862">Zinc</keyword>
<evidence type="ECO:0000256" key="1">
    <source>
        <dbReference type="ARBA" id="ARBA00022490"/>
    </source>
</evidence>
<comment type="pathway">
    <text evidence="10">Cofactor biosynthesis; pyridoxine 5'-phosphate biosynthesis; pyridoxine 5'-phosphate from D-erythrose 4-phosphate: step 4/5.</text>
</comment>